<name>A0A9P4SHA6_9PEZI</name>
<dbReference type="SUPFAM" id="SSF56317">
    <property type="entry name" value="Carbon-nitrogen hydrolase"/>
    <property type="match status" value="1"/>
</dbReference>
<evidence type="ECO:0000313" key="4">
    <source>
        <dbReference type="Proteomes" id="UP000799429"/>
    </source>
</evidence>
<keyword evidence="1" id="KW-0378">Hydrolase</keyword>
<dbReference type="Pfam" id="PF00795">
    <property type="entry name" value="CN_hydrolase"/>
    <property type="match status" value="1"/>
</dbReference>
<proteinExistence type="predicted"/>
<dbReference type="PROSITE" id="PS50263">
    <property type="entry name" value="CN_HYDROLASE"/>
    <property type="match status" value="1"/>
</dbReference>
<dbReference type="Proteomes" id="UP000799429">
    <property type="component" value="Unassembled WGS sequence"/>
</dbReference>
<dbReference type="InterPro" id="IPR003010">
    <property type="entry name" value="C-N_Hydrolase"/>
</dbReference>
<evidence type="ECO:0000256" key="1">
    <source>
        <dbReference type="ARBA" id="ARBA00022801"/>
    </source>
</evidence>
<sequence length="293" mass="31966">MVLAAVGQICSTASMSHNLQQCRLLVQKAVSMGVKALFLPEASDYIASSGPETISLAKDVKESEFVLGLQEEAQKANLCINVGVHEPAQGGQKVKNTLLWIDEKGEIAQRYQKLHLFDVEIEGGPVLKESNSVEPGPSILPPFPTVFGNVGLMICFDLRFPTISTALRTHPHHPAHLLTYPSAFTLPTGHAHWTPLLRARAIETQTYVIAAAQVGRHNEKRVSYGKSMIIDPWGRVVAELDGVDVDGGKELREGEGLRGPEIAVAEIDLGVVERVRREVPLRARGDVYGEVWG</sequence>
<dbReference type="GO" id="GO:0016811">
    <property type="term" value="F:hydrolase activity, acting on carbon-nitrogen (but not peptide) bonds, in linear amides"/>
    <property type="evidence" value="ECO:0007669"/>
    <property type="project" value="InterPro"/>
</dbReference>
<dbReference type="AlphaFoldDB" id="A0A9P4SHA6"/>
<dbReference type="InterPro" id="IPR045254">
    <property type="entry name" value="Nit1/2_C-N_Hydrolase"/>
</dbReference>
<feature type="domain" description="CN hydrolase" evidence="2">
    <location>
        <begin position="1"/>
        <end position="269"/>
    </location>
</feature>
<dbReference type="PANTHER" id="PTHR23088">
    <property type="entry name" value="NITRILASE-RELATED"/>
    <property type="match status" value="1"/>
</dbReference>
<dbReference type="CDD" id="cd07572">
    <property type="entry name" value="nit"/>
    <property type="match status" value="1"/>
</dbReference>
<dbReference type="EMBL" id="MU006090">
    <property type="protein sequence ID" value="KAF2842364.1"/>
    <property type="molecule type" value="Genomic_DNA"/>
</dbReference>
<dbReference type="Gene3D" id="3.60.110.10">
    <property type="entry name" value="Carbon-nitrogen hydrolase"/>
    <property type="match status" value="1"/>
</dbReference>
<accession>A0A9P4SHA6</accession>
<dbReference type="InterPro" id="IPR036526">
    <property type="entry name" value="C-N_Hydrolase_sf"/>
</dbReference>
<dbReference type="OrthoDB" id="10250282at2759"/>
<dbReference type="PANTHER" id="PTHR23088:SF27">
    <property type="entry name" value="DEAMINATED GLUTATHIONE AMIDASE"/>
    <property type="match status" value="1"/>
</dbReference>
<comment type="caution">
    <text evidence="3">The sequence shown here is derived from an EMBL/GenBank/DDBJ whole genome shotgun (WGS) entry which is preliminary data.</text>
</comment>
<reference evidence="3" key="1">
    <citation type="journal article" date="2020" name="Stud. Mycol.">
        <title>101 Dothideomycetes genomes: a test case for predicting lifestyles and emergence of pathogens.</title>
        <authorList>
            <person name="Haridas S."/>
            <person name="Albert R."/>
            <person name="Binder M."/>
            <person name="Bloem J."/>
            <person name="Labutti K."/>
            <person name="Salamov A."/>
            <person name="Andreopoulos B."/>
            <person name="Baker S."/>
            <person name="Barry K."/>
            <person name="Bills G."/>
            <person name="Bluhm B."/>
            <person name="Cannon C."/>
            <person name="Castanera R."/>
            <person name="Culley D."/>
            <person name="Daum C."/>
            <person name="Ezra D."/>
            <person name="Gonzalez J."/>
            <person name="Henrissat B."/>
            <person name="Kuo A."/>
            <person name="Liang C."/>
            <person name="Lipzen A."/>
            <person name="Lutzoni F."/>
            <person name="Magnuson J."/>
            <person name="Mondo S."/>
            <person name="Nolan M."/>
            <person name="Ohm R."/>
            <person name="Pangilinan J."/>
            <person name="Park H.-J."/>
            <person name="Ramirez L."/>
            <person name="Alfaro M."/>
            <person name="Sun H."/>
            <person name="Tritt A."/>
            <person name="Yoshinaga Y."/>
            <person name="Zwiers L.-H."/>
            <person name="Turgeon B."/>
            <person name="Goodwin S."/>
            <person name="Spatafora J."/>
            <person name="Crous P."/>
            <person name="Grigoriev I."/>
        </authorList>
    </citation>
    <scope>NUCLEOTIDE SEQUENCE</scope>
    <source>
        <strain evidence="3">CBS 101060</strain>
    </source>
</reference>
<keyword evidence="4" id="KW-1185">Reference proteome</keyword>
<organism evidence="3 4">
    <name type="scientific">Patellaria atrata CBS 101060</name>
    <dbReference type="NCBI Taxonomy" id="1346257"/>
    <lineage>
        <taxon>Eukaryota</taxon>
        <taxon>Fungi</taxon>
        <taxon>Dikarya</taxon>
        <taxon>Ascomycota</taxon>
        <taxon>Pezizomycotina</taxon>
        <taxon>Dothideomycetes</taxon>
        <taxon>Dothideomycetes incertae sedis</taxon>
        <taxon>Patellariales</taxon>
        <taxon>Patellariaceae</taxon>
        <taxon>Patellaria</taxon>
    </lineage>
</organism>
<evidence type="ECO:0000259" key="2">
    <source>
        <dbReference type="PROSITE" id="PS50263"/>
    </source>
</evidence>
<gene>
    <name evidence="3" type="ORF">M501DRAFT_412107</name>
</gene>
<evidence type="ECO:0000313" key="3">
    <source>
        <dbReference type="EMBL" id="KAF2842364.1"/>
    </source>
</evidence>
<protein>
    <submittedName>
        <fullName evidence="3">Nitrilase</fullName>
    </submittedName>
</protein>